<evidence type="ECO:0000256" key="3">
    <source>
        <dbReference type="ARBA" id="ARBA00022448"/>
    </source>
</evidence>
<evidence type="ECO:0000256" key="8">
    <source>
        <dbReference type="SAM" id="Phobius"/>
    </source>
</evidence>
<dbReference type="GO" id="GO:0015104">
    <property type="term" value="F:antimonite transmembrane transporter activity"/>
    <property type="evidence" value="ECO:0007669"/>
    <property type="project" value="TreeGrafter"/>
</dbReference>
<reference evidence="9" key="1">
    <citation type="journal article" date="2014" name="Front. Microbiol.">
        <title>High frequency of phylogenetically diverse reductive dehalogenase-homologous genes in deep subseafloor sedimentary metagenomes.</title>
        <authorList>
            <person name="Kawai M."/>
            <person name="Futagami T."/>
            <person name="Toyoda A."/>
            <person name="Takaki Y."/>
            <person name="Nishi S."/>
            <person name="Hori S."/>
            <person name="Arai W."/>
            <person name="Tsubouchi T."/>
            <person name="Morono Y."/>
            <person name="Uchiyama I."/>
            <person name="Ito T."/>
            <person name="Fujiyama A."/>
            <person name="Inagaki F."/>
            <person name="Takami H."/>
        </authorList>
    </citation>
    <scope>NUCLEOTIDE SEQUENCE</scope>
    <source>
        <strain evidence="9">Expedition CK06-06</strain>
    </source>
</reference>
<dbReference type="EMBL" id="BARV01037862">
    <property type="protein sequence ID" value="GAI55115.1"/>
    <property type="molecule type" value="Genomic_DNA"/>
</dbReference>
<keyword evidence="3" id="KW-0813">Transport</keyword>
<comment type="caution">
    <text evidence="9">The sequence shown here is derived from an EMBL/GenBank/DDBJ whole genome shotgun (WGS) entry which is preliminary data.</text>
</comment>
<sequence length="142" mass="15392">MFAMIYPIMVQISFEEIKKAVLSPKPIALTLFANWVIKPFTMALFAWLFLSVVFGVTYIAGRMMHLSYEDASPAAIIAGSNHFEVAIAVATTLFGVTSGAALATVVGVLTEVPFMLILVQLCKATKGTFHKQPLEGKTVKPP</sequence>
<evidence type="ECO:0000256" key="1">
    <source>
        <dbReference type="ARBA" id="ARBA00004651"/>
    </source>
</evidence>
<keyword evidence="4" id="KW-1003">Cell membrane</keyword>
<feature type="transmembrane region" description="Helical" evidence="8">
    <location>
        <begin position="73"/>
        <end position="94"/>
    </location>
</feature>
<evidence type="ECO:0000256" key="4">
    <source>
        <dbReference type="ARBA" id="ARBA00022475"/>
    </source>
</evidence>
<dbReference type="Gene3D" id="1.20.1530.20">
    <property type="match status" value="2"/>
</dbReference>
<comment type="subcellular location">
    <subcellularLocation>
        <location evidence="1">Cell membrane</location>
        <topology evidence="1">Multi-pass membrane protein</topology>
    </subcellularLocation>
</comment>
<keyword evidence="7 8" id="KW-0472">Membrane</keyword>
<dbReference type="GO" id="GO:0005886">
    <property type="term" value="C:plasma membrane"/>
    <property type="evidence" value="ECO:0007669"/>
    <property type="project" value="UniProtKB-SubCell"/>
</dbReference>
<protein>
    <recommendedName>
        <fullName evidence="10">Arsenical-resistance protein</fullName>
    </recommendedName>
</protein>
<dbReference type="GO" id="GO:0015105">
    <property type="term" value="F:arsenite transmembrane transporter activity"/>
    <property type="evidence" value="ECO:0007669"/>
    <property type="project" value="TreeGrafter"/>
</dbReference>
<keyword evidence="5 8" id="KW-0812">Transmembrane</keyword>
<dbReference type="InterPro" id="IPR002657">
    <property type="entry name" value="BilAc:Na_symport/Acr3"/>
</dbReference>
<feature type="transmembrane region" description="Helical" evidence="8">
    <location>
        <begin position="40"/>
        <end position="61"/>
    </location>
</feature>
<dbReference type="Pfam" id="PF01758">
    <property type="entry name" value="SBF"/>
    <property type="match status" value="1"/>
</dbReference>
<dbReference type="PANTHER" id="PTHR43057">
    <property type="entry name" value="ARSENITE EFFLUX TRANSPORTER"/>
    <property type="match status" value="1"/>
</dbReference>
<evidence type="ECO:0000256" key="7">
    <source>
        <dbReference type="ARBA" id="ARBA00023136"/>
    </source>
</evidence>
<dbReference type="InterPro" id="IPR038770">
    <property type="entry name" value="Na+/solute_symporter_sf"/>
</dbReference>
<dbReference type="GO" id="GO:0015297">
    <property type="term" value="F:antiporter activity"/>
    <property type="evidence" value="ECO:0007669"/>
    <property type="project" value="InterPro"/>
</dbReference>
<gene>
    <name evidence="9" type="ORF">S06H3_58478</name>
</gene>
<evidence type="ECO:0000256" key="2">
    <source>
        <dbReference type="ARBA" id="ARBA00010110"/>
    </source>
</evidence>
<dbReference type="InterPro" id="IPR004706">
    <property type="entry name" value="Arsenical-R_Acr3"/>
</dbReference>
<evidence type="ECO:0000313" key="9">
    <source>
        <dbReference type="EMBL" id="GAI55115.1"/>
    </source>
</evidence>
<evidence type="ECO:0000256" key="5">
    <source>
        <dbReference type="ARBA" id="ARBA00022692"/>
    </source>
</evidence>
<accession>X1QW42</accession>
<evidence type="ECO:0000256" key="6">
    <source>
        <dbReference type="ARBA" id="ARBA00022989"/>
    </source>
</evidence>
<proteinExistence type="inferred from homology"/>
<name>X1QW42_9ZZZZ</name>
<dbReference type="AlphaFoldDB" id="X1QW42"/>
<organism evidence="9">
    <name type="scientific">marine sediment metagenome</name>
    <dbReference type="NCBI Taxonomy" id="412755"/>
    <lineage>
        <taxon>unclassified sequences</taxon>
        <taxon>metagenomes</taxon>
        <taxon>ecological metagenomes</taxon>
    </lineage>
</organism>
<comment type="similarity">
    <text evidence="2">Belongs to the arsenical resistance-3 (ACR3) (TC 2.A.59) family.</text>
</comment>
<dbReference type="PANTHER" id="PTHR43057:SF1">
    <property type="entry name" value="ARSENICAL-RESISTANCE PROTEIN 3"/>
    <property type="match status" value="1"/>
</dbReference>
<evidence type="ECO:0008006" key="10">
    <source>
        <dbReference type="Google" id="ProtNLM"/>
    </source>
</evidence>
<feature type="transmembrane region" description="Helical" evidence="8">
    <location>
        <begin position="100"/>
        <end position="122"/>
    </location>
</feature>
<keyword evidence="6 8" id="KW-1133">Transmembrane helix</keyword>